<dbReference type="InterPro" id="IPR002654">
    <property type="entry name" value="Glyco_trans_25"/>
</dbReference>
<evidence type="ECO:0000259" key="1">
    <source>
        <dbReference type="Pfam" id="PF01755"/>
    </source>
</evidence>
<dbReference type="RefSeq" id="WP_110443286.1">
    <property type="nucleotide sequence ID" value="NZ_QGLM01000007.1"/>
</dbReference>
<reference evidence="2 3" key="1">
    <citation type="submission" date="2018-05" db="EMBL/GenBank/DDBJ databases">
        <title>Reference genomes for bee gut microbiota database.</title>
        <authorList>
            <person name="Ellegaard K.M."/>
        </authorList>
    </citation>
    <scope>NUCLEOTIDE SEQUENCE [LARGE SCALE GENOMIC DNA]</scope>
    <source>
        <strain evidence="2 3">ESL0167</strain>
    </source>
</reference>
<feature type="domain" description="Glycosyl transferase family 25" evidence="1">
    <location>
        <begin position="2"/>
        <end position="170"/>
    </location>
</feature>
<comment type="caution">
    <text evidence="2">The sequence shown here is derived from an EMBL/GenBank/DDBJ whole genome shotgun (WGS) entry which is preliminary data.</text>
</comment>
<gene>
    <name evidence="2" type="ORF">DKK76_04280</name>
</gene>
<proteinExistence type="predicted"/>
<organism evidence="2 3">
    <name type="scientific">Frischella perrara</name>
    <dbReference type="NCBI Taxonomy" id="1267021"/>
    <lineage>
        <taxon>Bacteria</taxon>
        <taxon>Pseudomonadati</taxon>
        <taxon>Pseudomonadota</taxon>
        <taxon>Gammaproteobacteria</taxon>
        <taxon>Orbales</taxon>
        <taxon>Orbaceae</taxon>
        <taxon>Frischella</taxon>
    </lineage>
</organism>
<evidence type="ECO:0000313" key="3">
    <source>
        <dbReference type="Proteomes" id="UP000247838"/>
    </source>
</evidence>
<sequence length="249" mass="29224">MKTYVINLASQIKKKEHIISECKKLNLDFEIYNAINGAELSEEFINKNVLDYPNCYLTKGEIGCALSHINIYKEIVRNNLPYALILEDDAVLNPLLGDFIKDFENYNKKQGIFLLIEYFQYIKNKETVIGRFPVYPAENAITTTGYIITLVAAKKMIKFLFPIRYEADMFKVFGQCTGIKIYASVPHLVSSNDKDKSNSILEEDRKKVQEQRKAYRSKLFKHHEKRNKVKRFFWRIFIKPTLHKVDYVE</sequence>
<name>A0A318N9I0_FRIPE</name>
<dbReference type="EMBL" id="QGLM01000007">
    <property type="protein sequence ID" value="PXY96115.1"/>
    <property type="molecule type" value="Genomic_DNA"/>
</dbReference>
<dbReference type="CDD" id="cd06532">
    <property type="entry name" value="Glyco_transf_25"/>
    <property type="match status" value="1"/>
</dbReference>
<dbReference type="Pfam" id="PF01755">
    <property type="entry name" value="Glyco_transf_25"/>
    <property type="match status" value="1"/>
</dbReference>
<evidence type="ECO:0000313" key="2">
    <source>
        <dbReference type="EMBL" id="PXY96115.1"/>
    </source>
</evidence>
<accession>A0A318N9I0</accession>
<dbReference type="Proteomes" id="UP000247838">
    <property type="component" value="Unassembled WGS sequence"/>
</dbReference>
<dbReference type="AlphaFoldDB" id="A0A318N9I0"/>
<protein>
    <recommendedName>
        <fullName evidence="1">Glycosyl transferase family 25 domain-containing protein</fullName>
    </recommendedName>
</protein>